<dbReference type="InterPro" id="IPR001753">
    <property type="entry name" value="Enoyl-CoA_hydra/iso"/>
</dbReference>
<dbReference type="InterPro" id="IPR018376">
    <property type="entry name" value="Enoyl-CoA_hyd/isom_CS"/>
</dbReference>
<dbReference type="AlphaFoldDB" id="A0ABD0YV55"/>
<organism evidence="3 4">
    <name type="scientific">Ranatra chinensis</name>
    <dbReference type="NCBI Taxonomy" id="642074"/>
    <lineage>
        <taxon>Eukaryota</taxon>
        <taxon>Metazoa</taxon>
        <taxon>Ecdysozoa</taxon>
        <taxon>Arthropoda</taxon>
        <taxon>Hexapoda</taxon>
        <taxon>Insecta</taxon>
        <taxon>Pterygota</taxon>
        <taxon>Neoptera</taxon>
        <taxon>Paraneoptera</taxon>
        <taxon>Hemiptera</taxon>
        <taxon>Heteroptera</taxon>
        <taxon>Panheteroptera</taxon>
        <taxon>Nepomorpha</taxon>
        <taxon>Nepidae</taxon>
        <taxon>Ranatrinae</taxon>
        <taxon>Ranatra</taxon>
    </lineage>
</organism>
<dbReference type="Gene3D" id="3.90.226.10">
    <property type="entry name" value="2-enoyl-CoA Hydratase, Chain A, domain 1"/>
    <property type="match status" value="1"/>
</dbReference>
<dbReference type="CDD" id="cd06558">
    <property type="entry name" value="crotonase-like"/>
    <property type="match status" value="1"/>
</dbReference>
<evidence type="ECO:0000256" key="1">
    <source>
        <dbReference type="ARBA" id="ARBA00005254"/>
    </source>
</evidence>
<dbReference type="PROSITE" id="PS00166">
    <property type="entry name" value="ENOYL_COA_HYDRATASE"/>
    <property type="match status" value="1"/>
</dbReference>
<name>A0ABD0YV55_9HEMI</name>
<feature type="non-terminal residue" evidence="3">
    <location>
        <position position="1"/>
    </location>
</feature>
<keyword evidence="4" id="KW-1185">Reference proteome</keyword>
<accession>A0ABD0YV55</accession>
<evidence type="ECO:0000256" key="2">
    <source>
        <dbReference type="RuleBase" id="RU003707"/>
    </source>
</evidence>
<sequence>DLVNVSKVREVTCITINRPDKKNCLNLETVRALKEAVINFESDSTSYVGIICGARGNFCYGYDVDDFAKDPEMIDKIEALGLFDIFCKKPLVAAINGYAVGAGFDLALWCDFLIIEETAVLGCYARQFGSPISKRSAERVVSVVGMHKALDWILTGRIVKAKEAYESGIVNRLVACGTGIGQAVNFSCALANMPQACLRADRAALYSLSNKYSEVVRGEIVSHFEKMRIIAMDEVKRGVHMTKSGDVRIRS</sequence>
<evidence type="ECO:0000313" key="3">
    <source>
        <dbReference type="EMBL" id="KAL1123089.1"/>
    </source>
</evidence>
<protein>
    <submittedName>
        <fullName evidence="3">Uncharacterized protein</fullName>
    </submittedName>
</protein>
<dbReference type="EMBL" id="JBFDAA010000012">
    <property type="protein sequence ID" value="KAL1123089.1"/>
    <property type="molecule type" value="Genomic_DNA"/>
</dbReference>
<dbReference type="PANTHER" id="PTHR43802:SF1">
    <property type="entry name" value="IP11341P-RELATED"/>
    <property type="match status" value="1"/>
</dbReference>
<dbReference type="SUPFAM" id="SSF52096">
    <property type="entry name" value="ClpP/crotonase"/>
    <property type="match status" value="1"/>
</dbReference>
<comment type="similarity">
    <text evidence="1 2">Belongs to the enoyl-CoA hydratase/isomerase family.</text>
</comment>
<dbReference type="InterPro" id="IPR029045">
    <property type="entry name" value="ClpP/crotonase-like_dom_sf"/>
</dbReference>
<comment type="caution">
    <text evidence="3">The sequence shown here is derived from an EMBL/GenBank/DDBJ whole genome shotgun (WGS) entry which is preliminary data.</text>
</comment>
<dbReference type="Proteomes" id="UP001558652">
    <property type="component" value="Unassembled WGS sequence"/>
</dbReference>
<evidence type="ECO:0000313" key="4">
    <source>
        <dbReference type="Proteomes" id="UP001558652"/>
    </source>
</evidence>
<gene>
    <name evidence="3" type="ORF">AAG570_002177</name>
</gene>
<proteinExistence type="inferred from homology"/>
<dbReference type="PANTHER" id="PTHR43802">
    <property type="entry name" value="ENOYL-COA HYDRATASE"/>
    <property type="match status" value="1"/>
</dbReference>
<dbReference type="Pfam" id="PF00378">
    <property type="entry name" value="ECH_1"/>
    <property type="match status" value="1"/>
</dbReference>
<reference evidence="3 4" key="1">
    <citation type="submission" date="2024-07" db="EMBL/GenBank/DDBJ databases">
        <title>Chromosome-level genome assembly of the water stick insect Ranatra chinensis (Heteroptera: Nepidae).</title>
        <authorList>
            <person name="Liu X."/>
        </authorList>
    </citation>
    <scope>NUCLEOTIDE SEQUENCE [LARGE SCALE GENOMIC DNA]</scope>
    <source>
        <strain evidence="3">Cailab_2021Rc</strain>
        <tissue evidence="3">Muscle</tissue>
    </source>
</reference>